<evidence type="ECO:0000313" key="8">
    <source>
        <dbReference type="Proteomes" id="UP000642284"/>
    </source>
</evidence>
<dbReference type="InterPro" id="IPR013762">
    <property type="entry name" value="Integrase-like_cat_sf"/>
</dbReference>
<evidence type="ECO:0000256" key="4">
    <source>
        <dbReference type="PROSITE-ProRule" id="PRU01248"/>
    </source>
</evidence>
<dbReference type="InterPro" id="IPR004107">
    <property type="entry name" value="Integrase_SAM-like_N"/>
</dbReference>
<dbReference type="Gene3D" id="1.10.150.130">
    <property type="match status" value="1"/>
</dbReference>
<dbReference type="CDD" id="cd01189">
    <property type="entry name" value="INT_ICEBs1_C_like"/>
    <property type="match status" value="1"/>
</dbReference>
<dbReference type="Pfam" id="PF14659">
    <property type="entry name" value="Phage_int_SAM_3"/>
    <property type="match status" value="1"/>
</dbReference>
<name>A0ABR7SVE1_9ACTN</name>
<organism evidence="7 8">
    <name type="scientific">Streptomyces polyasparticus</name>
    <dbReference type="NCBI Taxonomy" id="2767826"/>
    <lineage>
        <taxon>Bacteria</taxon>
        <taxon>Bacillati</taxon>
        <taxon>Actinomycetota</taxon>
        <taxon>Actinomycetes</taxon>
        <taxon>Kitasatosporales</taxon>
        <taxon>Streptomycetaceae</taxon>
        <taxon>Streptomyces</taxon>
    </lineage>
</organism>
<keyword evidence="8" id="KW-1185">Reference proteome</keyword>
<dbReference type="EMBL" id="JACTVJ010000043">
    <property type="protein sequence ID" value="MBC9719479.1"/>
    <property type="molecule type" value="Genomic_DNA"/>
</dbReference>
<dbReference type="PROSITE" id="PS51900">
    <property type="entry name" value="CB"/>
    <property type="match status" value="1"/>
</dbReference>
<reference evidence="7 8" key="1">
    <citation type="submission" date="2020-08" db="EMBL/GenBank/DDBJ databases">
        <title>Genemic of Streptomyces polyaspartic.</title>
        <authorList>
            <person name="Liu W."/>
        </authorList>
    </citation>
    <scope>NUCLEOTIDE SEQUENCE [LARGE SCALE GENOMIC DNA]</scope>
    <source>
        <strain evidence="7 8">TRM66268-LWL</strain>
    </source>
</reference>
<comment type="caution">
    <text evidence="7">The sequence shown here is derived from an EMBL/GenBank/DDBJ whole genome shotgun (WGS) entry which is preliminary data.</text>
</comment>
<dbReference type="Gene3D" id="1.10.443.10">
    <property type="entry name" value="Intergrase catalytic core"/>
    <property type="match status" value="1"/>
</dbReference>
<dbReference type="InterPro" id="IPR011010">
    <property type="entry name" value="DNA_brk_join_enz"/>
</dbReference>
<sequence>MAKRNPNGEGTIYRRKDGRYEGAAYVLMPDGTYKRRRVYGSTWDEARQKLTEMLSKSDQHIPAADTTESLGTYLAYWLDHVVRHKVRPSTVYSYSKCVNAYIVPRLGKKKLARLSAKDIRLFLDWARQACQCCAQGRDAARPPAKRRCCAATPKVCCDRHLSPRMVQYLHAVLRNALQHAVREELVQRNVAKLVQVQTPRYRVGRGLSVAEARKLLAEVKDNRLHAAYVLALYLGLRRGELLGLHWSDVDLERGSLEIRTALQRVNGELTLTAPKTRRSERPVPLPAVCVDALRDHRERQEVERREAGDRWKDSGLIFTTRVGTPIEPRNLNRHFYPIRERLGLPVRFHDLRHTCVTLLLGLGVPPHIVRDIVGHSALDVTMNIYAHAEMTEKREALNKLGTLLSEE</sequence>
<keyword evidence="1" id="KW-0229">DNA integration</keyword>
<evidence type="ECO:0000259" key="6">
    <source>
        <dbReference type="PROSITE" id="PS51900"/>
    </source>
</evidence>
<dbReference type="InterPro" id="IPR002104">
    <property type="entry name" value="Integrase_catalytic"/>
</dbReference>
<dbReference type="PROSITE" id="PS51898">
    <property type="entry name" value="TYR_RECOMBINASE"/>
    <property type="match status" value="1"/>
</dbReference>
<evidence type="ECO:0000313" key="7">
    <source>
        <dbReference type="EMBL" id="MBC9719479.1"/>
    </source>
</evidence>
<dbReference type="PANTHER" id="PTHR30349">
    <property type="entry name" value="PHAGE INTEGRASE-RELATED"/>
    <property type="match status" value="1"/>
</dbReference>
<gene>
    <name evidence="7" type="ORF">H9Y04_43930</name>
</gene>
<dbReference type="RefSeq" id="WP_187819877.1">
    <property type="nucleotide sequence ID" value="NZ_JACTVJ010000043.1"/>
</dbReference>
<feature type="domain" description="Tyr recombinase" evidence="5">
    <location>
        <begin position="202"/>
        <end position="398"/>
    </location>
</feature>
<evidence type="ECO:0000256" key="1">
    <source>
        <dbReference type="ARBA" id="ARBA00022908"/>
    </source>
</evidence>
<dbReference type="InterPro" id="IPR010998">
    <property type="entry name" value="Integrase_recombinase_N"/>
</dbReference>
<dbReference type="PANTHER" id="PTHR30349:SF91">
    <property type="entry name" value="INTA PROTEIN"/>
    <property type="match status" value="1"/>
</dbReference>
<feature type="domain" description="Core-binding (CB)" evidence="6">
    <location>
        <begin position="68"/>
        <end position="181"/>
    </location>
</feature>
<evidence type="ECO:0000259" key="5">
    <source>
        <dbReference type="PROSITE" id="PS51898"/>
    </source>
</evidence>
<dbReference type="Proteomes" id="UP000642284">
    <property type="component" value="Unassembled WGS sequence"/>
</dbReference>
<evidence type="ECO:0000256" key="2">
    <source>
        <dbReference type="ARBA" id="ARBA00023125"/>
    </source>
</evidence>
<keyword evidence="2 4" id="KW-0238">DNA-binding</keyword>
<protein>
    <submittedName>
        <fullName evidence="7">Site-specific integrase</fullName>
    </submittedName>
</protein>
<evidence type="ECO:0000256" key="3">
    <source>
        <dbReference type="ARBA" id="ARBA00023172"/>
    </source>
</evidence>
<dbReference type="InterPro" id="IPR050090">
    <property type="entry name" value="Tyrosine_recombinase_XerCD"/>
</dbReference>
<keyword evidence="3" id="KW-0233">DNA recombination</keyword>
<proteinExistence type="predicted"/>
<accession>A0ABR7SVE1</accession>
<dbReference type="Pfam" id="PF00589">
    <property type="entry name" value="Phage_integrase"/>
    <property type="match status" value="1"/>
</dbReference>
<dbReference type="SUPFAM" id="SSF56349">
    <property type="entry name" value="DNA breaking-rejoining enzymes"/>
    <property type="match status" value="1"/>
</dbReference>
<dbReference type="InterPro" id="IPR044068">
    <property type="entry name" value="CB"/>
</dbReference>